<feature type="compositionally biased region" description="Low complexity" evidence="1">
    <location>
        <begin position="562"/>
        <end position="636"/>
    </location>
</feature>
<feature type="compositionally biased region" description="Basic and acidic residues" evidence="1">
    <location>
        <begin position="699"/>
        <end position="710"/>
    </location>
</feature>
<feature type="region of interest" description="Disordered" evidence="1">
    <location>
        <begin position="198"/>
        <end position="284"/>
    </location>
</feature>
<feature type="compositionally biased region" description="Low complexity" evidence="1">
    <location>
        <begin position="207"/>
        <end position="221"/>
    </location>
</feature>
<feature type="compositionally biased region" description="Basic residues" evidence="1">
    <location>
        <begin position="729"/>
        <end position="738"/>
    </location>
</feature>
<feature type="region of interest" description="Disordered" evidence="1">
    <location>
        <begin position="1"/>
        <end position="141"/>
    </location>
</feature>
<gene>
    <name evidence="2" type="ORF">BDW47DRAFT_21971</name>
</gene>
<dbReference type="AlphaFoldDB" id="A0A2I2FDE4"/>
<protein>
    <recommendedName>
        <fullName evidence="4">GPI-anchored cell surface glycoprotein</fullName>
    </recommendedName>
</protein>
<dbReference type="STRING" id="41067.A0A2I2FDE4"/>
<feature type="compositionally biased region" description="Polar residues" evidence="1">
    <location>
        <begin position="69"/>
        <end position="94"/>
    </location>
</feature>
<feature type="compositionally biased region" description="Basic residues" evidence="1">
    <location>
        <begin position="1"/>
        <end position="14"/>
    </location>
</feature>
<name>A0A2I2FDE4_ASPCN</name>
<organism evidence="2 3">
    <name type="scientific">Aspergillus candidus</name>
    <dbReference type="NCBI Taxonomy" id="41067"/>
    <lineage>
        <taxon>Eukaryota</taxon>
        <taxon>Fungi</taxon>
        <taxon>Dikarya</taxon>
        <taxon>Ascomycota</taxon>
        <taxon>Pezizomycotina</taxon>
        <taxon>Eurotiomycetes</taxon>
        <taxon>Eurotiomycetidae</taxon>
        <taxon>Eurotiales</taxon>
        <taxon>Aspergillaceae</taxon>
        <taxon>Aspergillus</taxon>
        <taxon>Aspergillus subgen. Circumdati</taxon>
    </lineage>
</organism>
<evidence type="ECO:0000313" key="2">
    <source>
        <dbReference type="EMBL" id="PLB38663.1"/>
    </source>
</evidence>
<dbReference type="GeneID" id="36525639"/>
<accession>A0A2I2FDE4</accession>
<feature type="compositionally biased region" description="Polar residues" evidence="1">
    <location>
        <begin position="27"/>
        <end position="42"/>
    </location>
</feature>
<dbReference type="RefSeq" id="XP_024672675.1">
    <property type="nucleotide sequence ID" value="XM_024818479.1"/>
</dbReference>
<dbReference type="EMBL" id="KZ559134">
    <property type="protein sequence ID" value="PLB38663.1"/>
    <property type="molecule type" value="Genomic_DNA"/>
</dbReference>
<feature type="compositionally biased region" description="Basic and acidic residues" evidence="1">
    <location>
        <begin position="796"/>
        <end position="811"/>
    </location>
</feature>
<feature type="compositionally biased region" description="Polar residues" evidence="1">
    <location>
        <begin position="259"/>
        <end position="275"/>
    </location>
</feature>
<feature type="compositionally biased region" description="Polar residues" evidence="1">
    <location>
        <begin position="506"/>
        <end position="522"/>
    </location>
</feature>
<reference evidence="2 3" key="1">
    <citation type="submission" date="2017-12" db="EMBL/GenBank/DDBJ databases">
        <authorList>
            <consortium name="DOE Joint Genome Institute"/>
            <person name="Haridas S."/>
            <person name="Kjaerbolling I."/>
            <person name="Vesth T.C."/>
            <person name="Frisvad J.C."/>
            <person name="Nybo J.L."/>
            <person name="Theobald S."/>
            <person name="Kuo A."/>
            <person name="Bowyer P."/>
            <person name="Matsuda Y."/>
            <person name="Mondo S."/>
            <person name="Lyhne E.K."/>
            <person name="Kogle M.E."/>
            <person name="Clum A."/>
            <person name="Lipzen A."/>
            <person name="Salamov A."/>
            <person name="Ngan C.Y."/>
            <person name="Daum C."/>
            <person name="Chiniquy J."/>
            <person name="Barry K."/>
            <person name="LaButti K."/>
            <person name="Simmons B.A."/>
            <person name="Magnuson J.K."/>
            <person name="Mortensen U.H."/>
            <person name="Larsen T.O."/>
            <person name="Grigoriev I.V."/>
            <person name="Baker S.E."/>
            <person name="Andersen M.R."/>
            <person name="Nordberg H.P."/>
            <person name="Cantor M.N."/>
            <person name="Hua S.X."/>
        </authorList>
    </citation>
    <scope>NUCLEOTIDE SEQUENCE [LARGE SCALE GENOMIC DNA]</scope>
    <source>
        <strain evidence="2 3">CBS 102.13</strain>
    </source>
</reference>
<sequence length="878" mass="93883">MKTRAANPKSRKSLPAKANRASDAGMSGTQAASRASTPQSTRSRNRKPKSTIHTARTTPNVRSQPIPANDSSKPQTPTNGVSKTPVSTPGSLTTKTRRRGPTSGVTSSAEHRDDEQPNVTPDANGTSAPSQGTTRPSNTVKLNVGRKALAAALSTPLAHPYDRELANGTVPGTPMHVYDDGFHFDYDAEMYGKNFGLDGQMDPPGSPTSLTTSTSTANRTSGRVRKPTIRALESLASEQRVRRRTTPRAKPKPNAASKVVSQPTTDTKVTSNSTPAPAAPQRTPVVLSAEARALANRLLDIAATAVAEDFKPAPEASAWLAEMRKNFDAEQNGGQVAENAGKPGEQRKQQPPPANTTPSASAPTRRNRTRAQAKREAVDSVVCADADGWRFTGQVNEFGEELFAVGPEFEVFRPNNTYNDDELPQPPLRYKARDQVERDRIFGYPPRMGERNLPQGTVAPFTVEDVDTELAKIKLRDEAKSLGITIDRSWNVNDIKAAVATRRHGTAQTPAVPTPVNGNVSEKATRASRKRRRDTADPVVPTPEDAPSPKAAPKTGGRLKVTPKITATSKATPKTAATSEVAPKTAATPKAAPKTAAMSKATPKSAATSKATPKSTAASKASTKSATTSKTSSKAAVTSEAVEPTPRAKRRRKNGEVPTALAAQDTSEPDSDSEPEPAPAPEVQDDEKKKKHILKLKFFMKDENGQKDGDGNGDGDTSEPQSQTQETPKKRKRAKAPKSGKSDKPSKSKKRTRTEADESEEDKVTSRPHKSPKTSAYDTPVGAKPLKVTLRMSGNKKTDDKAQDETKKEIPETPETPVPAEPPVEDETLGETPGGRPRRRAAAALMAGFQTHAEERARRAARRKGSEHPEDGATAAAV</sequence>
<feature type="compositionally biased region" description="Basic and acidic residues" evidence="1">
    <location>
        <begin position="852"/>
        <end position="871"/>
    </location>
</feature>
<feature type="compositionally biased region" description="Polar residues" evidence="1">
    <location>
        <begin position="117"/>
        <end position="141"/>
    </location>
</feature>
<feature type="region of interest" description="Disordered" evidence="1">
    <location>
        <begin position="501"/>
        <end position="878"/>
    </location>
</feature>
<dbReference type="Proteomes" id="UP000234585">
    <property type="component" value="Unassembled WGS sequence"/>
</dbReference>
<keyword evidence="3" id="KW-1185">Reference proteome</keyword>
<evidence type="ECO:0008006" key="4">
    <source>
        <dbReference type="Google" id="ProtNLM"/>
    </source>
</evidence>
<feature type="region of interest" description="Disordered" evidence="1">
    <location>
        <begin position="334"/>
        <end position="374"/>
    </location>
</feature>
<evidence type="ECO:0000313" key="3">
    <source>
        <dbReference type="Proteomes" id="UP000234585"/>
    </source>
</evidence>
<feature type="compositionally biased region" description="Polar residues" evidence="1">
    <location>
        <begin position="51"/>
        <end position="63"/>
    </location>
</feature>
<proteinExistence type="predicted"/>
<feature type="compositionally biased region" description="Basic residues" evidence="1">
    <location>
        <begin position="241"/>
        <end position="251"/>
    </location>
</feature>
<evidence type="ECO:0000256" key="1">
    <source>
        <dbReference type="SAM" id="MobiDB-lite"/>
    </source>
</evidence>
<dbReference type="OrthoDB" id="4505596at2759"/>